<protein>
    <submittedName>
        <fullName evidence="2">DinB family protein</fullName>
    </submittedName>
</protein>
<proteinExistence type="predicted"/>
<dbReference type="Pfam" id="PF12867">
    <property type="entry name" value="DinB_2"/>
    <property type="match status" value="1"/>
</dbReference>
<gene>
    <name evidence="2" type="ORF">CEY16_01120</name>
</gene>
<evidence type="ECO:0000313" key="2">
    <source>
        <dbReference type="EMBL" id="PKR78388.1"/>
    </source>
</evidence>
<keyword evidence="3" id="KW-1185">Reference proteome</keyword>
<dbReference type="RefSeq" id="WP_101330132.1">
    <property type="nucleotide sequence ID" value="NZ_PJNH01000001.1"/>
</dbReference>
<dbReference type="EMBL" id="PJNH01000001">
    <property type="protein sequence ID" value="PKR78388.1"/>
    <property type="molecule type" value="Genomic_DNA"/>
</dbReference>
<accession>A0A2I0QVN8</accession>
<dbReference type="Gene3D" id="1.20.120.450">
    <property type="entry name" value="dinb family like domain"/>
    <property type="match status" value="1"/>
</dbReference>
<reference evidence="2 3" key="1">
    <citation type="submission" date="2017-06" db="EMBL/GenBank/DDBJ databases">
        <title>the draft geome sequence of Illustriluteabacillus marina B3227.</title>
        <authorList>
            <person name="He R.-H."/>
            <person name="Du Z.-J."/>
        </authorList>
    </citation>
    <scope>NUCLEOTIDE SEQUENCE [LARGE SCALE GENOMIC DNA]</scope>
    <source>
        <strain evidence="2 3">B3227</strain>
    </source>
</reference>
<dbReference type="AlphaFoldDB" id="A0A2I0QVN8"/>
<comment type="caution">
    <text evidence="2">The sequence shown here is derived from an EMBL/GenBank/DDBJ whole genome shotgun (WGS) entry which is preliminary data.</text>
</comment>
<evidence type="ECO:0000313" key="3">
    <source>
        <dbReference type="Proteomes" id="UP000243524"/>
    </source>
</evidence>
<name>A0A2I0QVN8_9BACI</name>
<dbReference type="OrthoDB" id="4295522at2"/>
<dbReference type="InterPro" id="IPR034660">
    <property type="entry name" value="DinB/YfiT-like"/>
</dbReference>
<sequence length="164" mass="18911">MNEKTLFAQLRFIRMRTIAALDATSEENADKQPAGFTNNIRWNLGHIFVAQENLLYAFIGEKPPMPEHFLKWFNRGTSPQDWDGDLPSLEELRQLLKEQPDRMEATFTGQLNEKGPQPFALTEDFVLETIEDAFHFVIWHEGIHQGTITGLKHAIGDEELFKVE</sequence>
<feature type="domain" description="DinB-like" evidence="1">
    <location>
        <begin position="9"/>
        <end position="148"/>
    </location>
</feature>
<dbReference type="InterPro" id="IPR024775">
    <property type="entry name" value="DinB-like"/>
</dbReference>
<dbReference type="SUPFAM" id="SSF109854">
    <property type="entry name" value="DinB/YfiT-like putative metalloenzymes"/>
    <property type="match status" value="1"/>
</dbReference>
<dbReference type="Proteomes" id="UP000243524">
    <property type="component" value="Unassembled WGS sequence"/>
</dbReference>
<organism evidence="2 3">
    <name type="scientific">Halalkalibacillus sediminis</name>
    <dbReference type="NCBI Taxonomy" id="2018042"/>
    <lineage>
        <taxon>Bacteria</taxon>
        <taxon>Bacillati</taxon>
        <taxon>Bacillota</taxon>
        <taxon>Bacilli</taxon>
        <taxon>Bacillales</taxon>
        <taxon>Bacillaceae</taxon>
        <taxon>Halalkalibacillus</taxon>
    </lineage>
</organism>
<evidence type="ECO:0000259" key="1">
    <source>
        <dbReference type="Pfam" id="PF12867"/>
    </source>
</evidence>